<dbReference type="InterPro" id="IPR000620">
    <property type="entry name" value="EamA_dom"/>
</dbReference>
<dbReference type="InterPro" id="IPR037185">
    <property type="entry name" value="EmrE-like"/>
</dbReference>
<feature type="transmembrane region" description="Helical" evidence="6">
    <location>
        <begin position="46"/>
        <end position="62"/>
    </location>
</feature>
<feature type="transmembrane region" description="Helical" evidence="6">
    <location>
        <begin position="250"/>
        <end position="268"/>
    </location>
</feature>
<dbReference type="SUPFAM" id="SSF103481">
    <property type="entry name" value="Multidrug resistance efflux transporter EmrE"/>
    <property type="match status" value="2"/>
</dbReference>
<dbReference type="Pfam" id="PF00892">
    <property type="entry name" value="EamA"/>
    <property type="match status" value="2"/>
</dbReference>
<dbReference type="Proteomes" id="UP000825483">
    <property type="component" value="Unassembled WGS sequence"/>
</dbReference>
<feature type="transmembrane region" description="Helical" evidence="6">
    <location>
        <begin position="153"/>
        <end position="175"/>
    </location>
</feature>
<accession>A0A9R1CVH2</accession>
<proteinExistence type="inferred from homology"/>
<feature type="transmembrane region" description="Helical" evidence="6">
    <location>
        <begin position="274"/>
        <end position="292"/>
    </location>
</feature>
<feature type="transmembrane region" description="Helical" evidence="6">
    <location>
        <begin position="9"/>
        <end position="26"/>
    </location>
</feature>
<protein>
    <submittedName>
        <fullName evidence="8">Membrane protein</fullName>
    </submittedName>
</protein>
<organism evidence="8 9">
    <name type="scientific">Prevotella lacticifex</name>
    <dbReference type="NCBI Taxonomy" id="2854755"/>
    <lineage>
        <taxon>Bacteria</taxon>
        <taxon>Pseudomonadati</taxon>
        <taxon>Bacteroidota</taxon>
        <taxon>Bacteroidia</taxon>
        <taxon>Bacteroidales</taxon>
        <taxon>Prevotellaceae</taxon>
        <taxon>Prevotella</taxon>
    </lineage>
</organism>
<name>A0A9R1CVH2_9BACT</name>
<dbReference type="EMBL" id="BPUB01000001">
    <property type="protein sequence ID" value="GJG58176.1"/>
    <property type="molecule type" value="Genomic_DNA"/>
</dbReference>
<feature type="transmembrane region" description="Helical" evidence="6">
    <location>
        <begin position="222"/>
        <end position="241"/>
    </location>
</feature>
<dbReference type="InterPro" id="IPR050638">
    <property type="entry name" value="AA-Vitamin_Transporters"/>
</dbReference>
<evidence type="ECO:0000313" key="9">
    <source>
        <dbReference type="Proteomes" id="UP000825483"/>
    </source>
</evidence>
<dbReference type="RefSeq" id="WP_223927284.1">
    <property type="nucleotide sequence ID" value="NZ_BPTU01000003.1"/>
</dbReference>
<dbReference type="AlphaFoldDB" id="A0A9R1CVH2"/>
<feature type="transmembrane region" description="Helical" evidence="6">
    <location>
        <begin position="187"/>
        <end position="210"/>
    </location>
</feature>
<dbReference type="PANTHER" id="PTHR32322:SF2">
    <property type="entry name" value="EAMA DOMAIN-CONTAINING PROTEIN"/>
    <property type="match status" value="1"/>
</dbReference>
<comment type="similarity">
    <text evidence="2">Belongs to the EamA transporter family.</text>
</comment>
<feature type="transmembrane region" description="Helical" evidence="6">
    <location>
        <begin position="74"/>
        <end position="95"/>
    </location>
</feature>
<feature type="domain" description="EamA" evidence="7">
    <location>
        <begin position="157"/>
        <end position="291"/>
    </location>
</feature>
<evidence type="ECO:0000256" key="1">
    <source>
        <dbReference type="ARBA" id="ARBA00004141"/>
    </source>
</evidence>
<feature type="transmembrane region" description="Helical" evidence="6">
    <location>
        <begin position="101"/>
        <end position="121"/>
    </location>
</feature>
<sequence>MTTNNSNSLKIKGFAAGILAAMFYGTNPLGSLPLYADGFNSASVLFYRYALAVAMFAIFMVVKKVPFTVKRGHLIRLACLGTIFAMSSTALYVAFLFMDAGIASTILFSYPIMVAVLMVVFFHERASWLTALSIALATTGIALLYRGDGTAKLSAAGLTLVIVSSLLYAIYIIAVQRWHHPYSSVTFTFWIVLFGLAAIIIFSLLAGQSIQLLHTPRQWTCAIQLALLPTVLSLFLMNIAIKNIGSTPSAILGALEPVTAVVIGVTVFDEAFSLRLAIGIALILSAVIIIVAKTTHH</sequence>
<keyword evidence="5 6" id="KW-0472">Membrane</keyword>
<evidence type="ECO:0000256" key="6">
    <source>
        <dbReference type="SAM" id="Phobius"/>
    </source>
</evidence>
<dbReference type="GO" id="GO:0016020">
    <property type="term" value="C:membrane"/>
    <property type="evidence" value="ECO:0007669"/>
    <property type="project" value="UniProtKB-SubCell"/>
</dbReference>
<comment type="caution">
    <text evidence="8">The sequence shown here is derived from an EMBL/GenBank/DDBJ whole genome shotgun (WGS) entry which is preliminary data.</text>
</comment>
<evidence type="ECO:0000256" key="5">
    <source>
        <dbReference type="ARBA" id="ARBA00023136"/>
    </source>
</evidence>
<keyword evidence="9" id="KW-1185">Reference proteome</keyword>
<gene>
    <name evidence="8" type="ORF">PRLR5076_10270</name>
</gene>
<reference evidence="8" key="1">
    <citation type="journal article" date="2022" name="Int. J. Syst. Evol. Microbiol.">
        <title>Prevotella lacticifex sp. nov., isolated from the rumen of cows.</title>
        <authorList>
            <person name="Shinkai T."/>
            <person name="Ikeyama N."/>
            <person name="Kumagai M."/>
            <person name="Ohmori H."/>
            <person name="Sakamoto M."/>
            <person name="Ohkuma M."/>
            <person name="Mitsumori M."/>
        </authorList>
    </citation>
    <scope>NUCLEOTIDE SEQUENCE</scope>
    <source>
        <strain evidence="8">R5076</strain>
    </source>
</reference>
<dbReference type="PANTHER" id="PTHR32322">
    <property type="entry name" value="INNER MEMBRANE TRANSPORTER"/>
    <property type="match status" value="1"/>
</dbReference>
<evidence type="ECO:0000256" key="2">
    <source>
        <dbReference type="ARBA" id="ARBA00007362"/>
    </source>
</evidence>
<evidence type="ECO:0000256" key="3">
    <source>
        <dbReference type="ARBA" id="ARBA00022692"/>
    </source>
</evidence>
<dbReference type="GeneID" id="72467957"/>
<feature type="domain" description="EamA" evidence="7">
    <location>
        <begin position="12"/>
        <end position="145"/>
    </location>
</feature>
<comment type="subcellular location">
    <subcellularLocation>
        <location evidence="1">Membrane</location>
        <topology evidence="1">Multi-pass membrane protein</topology>
    </subcellularLocation>
</comment>
<keyword evidence="4 6" id="KW-1133">Transmembrane helix</keyword>
<evidence type="ECO:0000256" key="4">
    <source>
        <dbReference type="ARBA" id="ARBA00022989"/>
    </source>
</evidence>
<evidence type="ECO:0000259" key="7">
    <source>
        <dbReference type="Pfam" id="PF00892"/>
    </source>
</evidence>
<keyword evidence="3 6" id="KW-0812">Transmembrane</keyword>
<evidence type="ECO:0000313" key="8">
    <source>
        <dbReference type="EMBL" id="GJG58176.1"/>
    </source>
</evidence>